<feature type="transmembrane region" description="Helical" evidence="1">
    <location>
        <begin position="169"/>
        <end position="190"/>
    </location>
</feature>
<reference evidence="2 3" key="1">
    <citation type="submission" date="2021-11" db="EMBL/GenBank/DDBJ databases">
        <title>Whole genome of Geoglobus acetivorans.</title>
        <authorList>
            <person name="Liu D."/>
        </authorList>
    </citation>
    <scope>NUCLEOTIDE SEQUENCE [LARGE SCALE GENOMIC DNA]</scope>
    <source>
        <strain evidence="2 3">SBH6</strain>
    </source>
</reference>
<dbReference type="RefSeq" id="WP_193808139.1">
    <property type="nucleotide sequence ID" value="NZ_CP087714.1"/>
</dbReference>
<feature type="transmembrane region" description="Helical" evidence="1">
    <location>
        <begin position="233"/>
        <end position="253"/>
    </location>
</feature>
<name>A0ABZ3H1A5_GEOAI</name>
<keyword evidence="1" id="KW-1133">Transmembrane helix</keyword>
<evidence type="ECO:0000313" key="2">
    <source>
        <dbReference type="EMBL" id="XAT62976.1"/>
    </source>
</evidence>
<evidence type="ECO:0000256" key="1">
    <source>
        <dbReference type="SAM" id="Phobius"/>
    </source>
</evidence>
<feature type="transmembrane region" description="Helical" evidence="1">
    <location>
        <begin position="202"/>
        <end position="221"/>
    </location>
</feature>
<dbReference type="GeneID" id="90449394"/>
<feature type="transmembrane region" description="Helical" evidence="1">
    <location>
        <begin position="63"/>
        <end position="82"/>
    </location>
</feature>
<dbReference type="Proteomes" id="UP001492541">
    <property type="component" value="Chromosome"/>
</dbReference>
<sequence length="272" mass="29970">MRYREIIPDAFILLLPALACLAVFYLPDGVKVVLTLNTENYSILSIYTTNFVHYEWEHLAGNLAHYLAFGFTSLLLYSHLGYGRVFRFSLPLILVLVPVISSVYSLWAVKSYGGSGSIYGFSDVAGAVIGMFGYGGALLISIDKTDIPYSYLFLMLVTLYYFVSTYLGLLNAFSAGLLLIAMLPFYVIAARHAGNREGKKRIAAGFGLAMVYLFFLSSMFPENLASNGKVVNILGHLMGVVLGIMIPFLLVTASDRFAGMRGRSAILKKNRN</sequence>
<gene>
    <name evidence="2" type="ORF">LPQ35_06865</name>
</gene>
<evidence type="ECO:0000313" key="3">
    <source>
        <dbReference type="Proteomes" id="UP001492541"/>
    </source>
</evidence>
<feature type="transmembrane region" description="Helical" evidence="1">
    <location>
        <begin position="147"/>
        <end position="163"/>
    </location>
</feature>
<proteinExistence type="predicted"/>
<keyword evidence="1" id="KW-0812">Transmembrane</keyword>
<feature type="transmembrane region" description="Helical" evidence="1">
    <location>
        <begin position="89"/>
        <end position="107"/>
    </location>
</feature>
<evidence type="ECO:0008006" key="4">
    <source>
        <dbReference type="Google" id="ProtNLM"/>
    </source>
</evidence>
<organism evidence="2 3">
    <name type="scientific">Geoglobus acetivorans</name>
    <dbReference type="NCBI Taxonomy" id="565033"/>
    <lineage>
        <taxon>Archaea</taxon>
        <taxon>Methanobacteriati</taxon>
        <taxon>Methanobacteriota</taxon>
        <taxon>Archaeoglobi</taxon>
        <taxon>Archaeoglobales</taxon>
        <taxon>Archaeoglobaceae</taxon>
        <taxon>Geoglobus</taxon>
    </lineage>
</organism>
<feature type="transmembrane region" description="Helical" evidence="1">
    <location>
        <begin position="7"/>
        <end position="26"/>
    </location>
</feature>
<protein>
    <recommendedName>
        <fullName evidence="4">Peptidase S54 rhomboid domain-containing protein</fullName>
    </recommendedName>
</protein>
<dbReference type="EMBL" id="CP087714">
    <property type="protein sequence ID" value="XAT62976.1"/>
    <property type="molecule type" value="Genomic_DNA"/>
</dbReference>
<keyword evidence="3" id="KW-1185">Reference proteome</keyword>
<keyword evidence="1" id="KW-0472">Membrane</keyword>
<feature type="transmembrane region" description="Helical" evidence="1">
    <location>
        <begin position="119"/>
        <end position="140"/>
    </location>
</feature>
<accession>A0ABZ3H1A5</accession>